<accession>A0A022WAB5</accession>
<evidence type="ECO:0000313" key="2">
    <source>
        <dbReference type="EMBL" id="EZF55061.1"/>
    </source>
</evidence>
<reference evidence="2" key="1">
    <citation type="submission" date="2014-02" db="EMBL/GenBank/DDBJ databases">
        <title>The Genome Sequence of Trichophyton rubrum (morphotype fischeri) CBS 288.86.</title>
        <authorList>
            <consortium name="The Broad Institute Genomics Platform"/>
            <person name="Cuomo C.A."/>
            <person name="White T.C."/>
            <person name="Graser Y."/>
            <person name="Martinez-Rossi N."/>
            <person name="Heitman J."/>
            <person name="Young S.K."/>
            <person name="Zeng Q."/>
            <person name="Gargeya S."/>
            <person name="Abouelleil A."/>
            <person name="Alvarado L."/>
            <person name="Chapman S.B."/>
            <person name="Gainer-Dewar J."/>
            <person name="Goldberg J."/>
            <person name="Griggs A."/>
            <person name="Gujja S."/>
            <person name="Hansen M."/>
            <person name="Howarth C."/>
            <person name="Imamovic A."/>
            <person name="Larimer J."/>
            <person name="Martinez D."/>
            <person name="Murphy C."/>
            <person name="Pearson M.D."/>
            <person name="Persinoti G."/>
            <person name="Poon T."/>
            <person name="Priest M."/>
            <person name="Roberts A.D."/>
            <person name="Saif S."/>
            <person name="Shea T.D."/>
            <person name="Sykes S.N."/>
            <person name="Wortman J."/>
            <person name="Nusbaum C."/>
            <person name="Birren B."/>
        </authorList>
    </citation>
    <scope>NUCLEOTIDE SEQUENCE [LARGE SCALE GENOMIC DNA]</scope>
    <source>
        <strain evidence="2">CBS 288.86</strain>
    </source>
</reference>
<sequence>MDWTLRCCSDGPCSSGVDPKCNVRRRMERPEIHSGSMMTDKIQRSKPEQRTLAQHSLSGEPPSGAGHEIIIDRTCRDSDELFLWWRKSWSSVLVSSVAVALRLLPAIQASAVQFQRRPGGELPVLLKKKPSPNATIEAEHV</sequence>
<dbReference type="Proteomes" id="UP000023758">
    <property type="component" value="Unassembled WGS sequence"/>
</dbReference>
<dbReference type="EMBL" id="KK207763">
    <property type="protein sequence ID" value="EZF55061.1"/>
    <property type="molecule type" value="Genomic_DNA"/>
</dbReference>
<organism evidence="2">
    <name type="scientific">Trichophyton rubrum CBS 288.86</name>
    <dbReference type="NCBI Taxonomy" id="1215330"/>
    <lineage>
        <taxon>Eukaryota</taxon>
        <taxon>Fungi</taxon>
        <taxon>Dikarya</taxon>
        <taxon>Ascomycota</taxon>
        <taxon>Pezizomycotina</taxon>
        <taxon>Eurotiomycetes</taxon>
        <taxon>Eurotiomycetidae</taxon>
        <taxon>Onygenales</taxon>
        <taxon>Arthrodermataceae</taxon>
        <taxon>Trichophyton</taxon>
    </lineage>
</organism>
<dbReference type="AlphaFoldDB" id="A0A022WAB5"/>
<feature type="region of interest" description="Disordered" evidence="1">
    <location>
        <begin position="29"/>
        <end position="67"/>
    </location>
</feature>
<protein>
    <submittedName>
        <fullName evidence="2">Uncharacterized protein</fullName>
    </submittedName>
</protein>
<dbReference type="HOGENOM" id="CLU_1826684_0_0_1"/>
<proteinExistence type="predicted"/>
<gene>
    <name evidence="2" type="ORF">H103_02306</name>
</gene>
<evidence type="ECO:0000256" key="1">
    <source>
        <dbReference type="SAM" id="MobiDB-lite"/>
    </source>
</evidence>
<name>A0A022WAB5_TRIRU</name>